<evidence type="ECO:0000256" key="2">
    <source>
        <dbReference type="ARBA" id="ARBA00022448"/>
    </source>
</evidence>
<organism evidence="9 10">
    <name type="scientific">Tenacibaculum caenipelagi</name>
    <dbReference type="NCBI Taxonomy" id="1325435"/>
    <lineage>
        <taxon>Bacteria</taxon>
        <taxon>Pseudomonadati</taxon>
        <taxon>Bacteroidota</taxon>
        <taxon>Flavobacteriia</taxon>
        <taxon>Flavobacteriales</taxon>
        <taxon>Flavobacteriaceae</taxon>
        <taxon>Tenacibaculum</taxon>
    </lineage>
</organism>
<sequence>MKIIIAGAGDVGFHLAKLLSYEAQDTYVIDLDGEKLDYLNNHLDVITKKGDATSIKLLKEIGISSADLLLAVTESPNTNFTISVIGKALGVKKTIARISNPEFLKNPCINFKEYGVDFMISPEELAAEEIKLLLNQSSFNDTVAFENGVFNIMGTTLGYKSPILDLTVKEAKDKYSLVDFITIAIKREGTSQTIIPRGDTEYKINDQVYFSVPKYSIDKLYPIIGKEHIDIKNVMILGGSRVGRKTARKLCKDNFKVKLIEKDKDKAMQLAEDLRNTLVIYGDGRDLELLEEESIREMDAFVAVTGDSETNIMSCLVAKSKGVKKTVALVENMDYINISQTIGIDTLINKKLIAASNIFRHIRKGEIVALANLHNVDAEVFEFEVQPNAKVTKKIIKELRFPREAIIGGVIRNGEALMSFGDFQLQSGDKAIVFCLPEAITTVEDLFNNGKS</sequence>
<dbReference type="PROSITE" id="PS51201">
    <property type="entry name" value="RCK_N"/>
    <property type="match status" value="2"/>
</dbReference>
<dbReference type="InterPro" id="IPR006036">
    <property type="entry name" value="K_uptake_TrkA"/>
</dbReference>
<keyword evidence="5" id="KW-0520">NAD</keyword>
<dbReference type="InterPro" id="IPR036291">
    <property type="entry name" value="NAD(P)-bd_dom_sf"/>
</dbReference>
<dbReference type="EMBL" id="SNYH01000001">
    <property type="protein sequence ID" value="TDQ30057.1"/>
    <property type="molecule type" value="Genomic_DNA"/>
</dbReference>
<dbReference type="InterPro" id="IPR006037">
    <property type="entry name" value="RCK_C"/>
</dbReference>
<dbReference type="NCBIfam" id="NF007039">
    <property type="entry name" value="PRK09496.3-2"/>
    <property type="match status" value="1"/>
</dbReference>
<evidence type="ECO:0000256" key="5">
    <source>
        <dbReference type="ARBA" id="ARBA00023027"/>
    </source>
</evidence>
<dbReference type="GO" id="GO:0005886">
    <property type="term" value="C:plasma membrane"/>
    <property type="evidence" value="ECO:0007669"/>
    <property type="project" value="InterPro"/>
</dbReference>
<dbReference type="GO" id="GO:0015079">
    <property type="term" value="F:potassium ion transmembrane transporter activity"/>
    <property type="evidence" value="ECO:0007669"/>
    <property type="project" value="InterPro"/>
</dbReference>
<evidence type="ECO:0000256" key="3">
    <source>
        <dbReference type="ARBA" id="ARBA00022538"/>
    </source>
</evidence>
<keyword evidence="4" id="KW-0630">Potassium</keyword>
<dbReference type="AlphaFoldDB" id="A0A4R6TKL3"/>
<dbReference type="RefSeq" id="WP_133534580.1">
    <property type="nucleotide sequence ID" value="NZ_SNYH01000001.1"/>
</dbReference>
<dbReference type="InterPro" id="IPR050721">
    <property type="entry name" value="Trk_Ktr_HKT_K-transport"/>
</dbReference>
<dbReference type="InterPro" id="IPR036721">
    <property type="entry name" value="RCK_C_sf"/>
</dbReference>
<dbReference type="Pfam" id="PF02080">
    <property type="entry name" value="TrkA_C"/>
    <property type="match status" value="1"/>
</dbReference>
<evidence type="ECO:0000259" key="7">
    <source>
        <dbReference type="PROSITE" id="PS51201"/>
    </source>
</evidence>
<dbReference type="PRINTS" id="PR00335">
    <property type="entry name" value="KUPTAKETRKA"/>
</dbReference>
<feature type="domain" description="RCK N-terminal" evidence="7">
    <location>
        <begin position="1"/>
        <end position="120"/>
    </location>
</feature>
<dbReference type="Gene3D" id="3.30.70.1450">
    <property type="entry name" value="Regulator of K+ conductance, C-terminal domain"/>
    <property type="match status" value="2"/>
</dbReference>
<dbReference type="Gene3D" id="3.40.50.720">
    <property type="entry name" value="NAD(P)-binding Rossmann-like Domain"/>
    <property type="match status" value="2"/>
</dbReference>
<keyword evidence="10" id="KW-1185">Reference proteome</keyword>
<evidence type="ECO:0000259" key="8">
    <source>
        <dbReference type="PROSITE" id="PS51202"/>
    </source>
</evidence>
<dbReference type="NCBIfam" id="NF007038">
    <property type="entry name" value="PRK09496.2-6"/>
    <property type="match status" value="1"/>
</dbReference>
<proteinExistence type="predicted"/>
<dbReference type="PANTHER" id="PTHR43833">
    <property type="entry name" value="POTASSIUM CHANNEL PROTEIN 2-RELATED-RELATED"/>
    <property type="match status" value="1"/>
</dbReference>
<protein>
    <recommendedName>
        <fullName evidence="1">Trk system potassium uptake protein TrkA</fullName>
    </recommendedName>
</protein>
<evidence type="ECO:0000313" key="9">
    <source>
        <dbReference type="EMBL" id="TDQ30057.1"/>
    </source>
</evidence>
<evidence type="ECO:0000256" key="6">
    <source>
        <dbReference type="ARBA" id="ARBA00023065"/>
    </source>
</evidence>
<dbReference type="SUPFAM" id="SSF51735">
    <property type="entry name" value="NAD(P)-binding Rossmann-fold domains"/>
    <property type="match status" value="2"/>
</dbReference>
<keyword evidence="6" id="KW-0406">Ion transport</keyword>
<reference evidence="9 10" key="1">
    <citation type="submission" date="2019-03" db="EMBL/GenBank/DDBJ databases">
        <title>Genomic Encyclopedia of Type Strains, Phase III (KMG-III): the genomes of soil and plant-associated and newly described type strains.</title>
        <authorList>
            <person name="Whitman W."/>
        </authorList>
    </citation>
    <scope>NUCLEOTIDE SEQUENCE [LARGE SCALE GENOMIC DNA]</scope>
    <source>
        <strain evidence="9 10">CECT 8283</strain>
    </source>
</reference>
<dbReference type="NCBIfam" id="NF007041">
    <property type="entry name" value="PRK09496.3-4"/>
    <property type="match status" value="1"/>
</dbReference>
<dbReference type="SUPFAM" id="SSF116726">
    <property type="entry name" value="TrkA C-terminal domain-like"/>
    <property type="match status" value="2"/>
</dbReference>
<dbReference type="OrthoDB" id="9775180at2"/>
<keyword evidence="2" id="KW-0813">Transport</keyword>
<evidence type="ECO:0000256" key="1">
    <source>
        <dbReference type="ARBA" id="ARBA00017378"/>
    </source>
</evidence>
<feature type="domain" description="RCK N-terminal" evidence="7">
    <location>
        <begin position="231"/>
        <end position="348"/>
    </location>
</feature>
<dbReference type="PANTHER" id="PTHR43833:SF5">
    <property type="entry name" value="TRK SYSTEM POTASSIUM UPTAKE PROTEIN TRKA"/>
    <property type="match status" value="1"/>
</dbReference>
<dbReference type="Pfam" id="PF02254">
    <property type="entry name" value="TrkA_N"/>
    <property type="match status" value="2"/>
</dbReference>
<dbReference type="Proteomes" id="UP000295390">
    <property type="component" value="Unassembled WGS sequence"/>
</dbReference>
<comment type="caution">
    <text evidence="9">The sequence shown here is derived from an EMBL/GenBank/DDBJ whole genome shotgun (WGS) entry which is preliminary data.</text>
</comment>
<dbReference type="PROSITE" id="PS51202">
    <property type="entry name" value="RCK_C"/>
    <property type="match status" value="2"/>
</dbReference>
<feature type="domain" description="RCK C-terminal" evidence="8">
    <location>
        <begin position="368"/>
        <end position="449"/>
    </location>
</feature>
<gene>
    <name evidence="9" type="ORF">DFQ07_0392</name>
</gene>
<accession>A0A4R6TKL3</accession>
<evidence type="ECO:0000256" key="4">
    <source>
        <dbReference type="ARBA" id="ARBA00022958"/>
    </source>
</evidence>
<dbReference type="NCBIfam" id="NF007031">
    <property type="entry name" value="PRK09496.1-2"/>
    <property type="match status" value="1"/>
</dbReference>
<dbReference type="InterPro" id="IPR003148">
    <property type="entry name" value="RCK_N"/>
</dbReference>
<keyword evidence="3" id="KW-0633">Potassium transport</keyword>
<dbReference type="NCBIfam" id="NF007032">
    <property type="entry name" value="PRK09496.1-4"/>
    <property type="match status" value="1"/>
</dbReference>
<name>A0A4R6TKL3_9FLAO</name>
<evidence type="ECO:0000313" key="10">
    <source>
        <dbReference type="Proteomes" id="UP000295390"/>
    </source>
</evidence>
<feature type="domain" description="RCK C-terminal" evidence="8">
    <location>
        <begin position="140"/>
        <end position="226"/>
    </location>
</feature>